<accession>A0ABT7NNY8</accession>
<dbReference type="SUPFAM" id="SSF48452">
    <property type="entry name" value="TPR-like"/>
    <property type="match status" value="1"/>
</dbReference>
<evidence type="ECO:0000313" key="1">
    <source>
        <dbReference type="EMBL" id="MDM1048963.1"/>
    </source>
</evidence>
<proteinExistence type="predicted"/>
<name>A0ABT7NNY8_9SPHI</name>
<dbReference type="Pfam" id="PF13374">
    <property type="entry name" value="TPR_10"/>
    <property type="match status" value="1"/>
</dbReference>
<sequence length="112" mass="13230">MLQASLDRKQQKQQRALTLFKEAVATEDNLNYNEPPDWFFWVRHYLGDALLNDKKFNEAEQVFREDLQIWENNIWALEGPYKALLAQHKTQEAETIKLAKEKAGQYANFSIQ</sequence>
<comment type="caution">
    <text evidence="1">The sequence shown here is derived from an EMBL/GenBank/DDBJ whole genome shotgun (WGS) entry which is preliminary data.</text>
</comment>
<evidence type="ECO:0008006" key="3">
    <source>
        <dbReference type="Google" id="ProtNLM"/>
    </source>
</evidence>
<dbReference type="Proteomes" id="UP001170954">
    <property type="component" value="Unassembled WGS sequence"/>
</dbReference>
<evidence type="ECO:0000313" key="2">
    <source>
        <dbReference type="Proteomes" id="UP001170954"/>
    </source>
</evidence>
<protein>
    <recommendedName>
        <fullName evidence="3">Tetratricopeptide repeat protein</fullName>
    </recommendedName>
</protein>
<dbReference type="EMBL" id="JACAGK010000034">
    <property type="protein sequence ID" value="MDM1048963.1"/>
    <property type="molecule type" value="Genomic_DNA"/>
</dbReference>
<dbReference type="Gene3D" id="1.25.40.10">
    <property type="entry name" value="Tetratricopeptide repeat domain"/>
    <property type="match status" value="1"/>
</dbReference>
<dbReference type="PANTHER" id="PTHR45588">
    <property type="entry name" value="TPR DOMAIN-CONTAINING PROTEIN"/>
    <property type="match status" value="1"/>
</dbReference>
<dbReference type="InterPro" id="IPR011990">
    <property type="entry name" value="TPR-like_helical_dom_sf"/>
</dbReference>
<gene>
    <name evidence="1" type="ORF">HX018_12030</name>
</gene>
<dbReference type="PANTHER" id="PTHR45588:SF1">
    <property type="entry name" value="WW DOMAIN-CONTAINING PROTEIN"/>
    <property type="match status" value="1"/>
</dbReference>
<keyword evidence="2" id="KW-1185">Reference proteome</keyword>
<reference evidence="1" key="1">
    <citation type="submission" date="2020-06" db="EMBL/GenBank/DDBJ databases">
        <authorList>
            <person name="Dong N."/>
        </authorList>
    </citation>
    <scope>NUCLEOTIDE SEQUENCE</scope>
    <source>
        <strain evidence="1">R1692</strain>
    </source>
</reference>
<reference evidence="1" key="2">
    <citation type="journal article" date="2022" name="Sci. Total Environ.">
        <title>Prevalence, transmission, and molecular epidemiology of tet(X)-positive bacteria among humans, animals, and environmental niches in China: An epidemiological, and genomic-based study.</title>
        <authorList>
            <person name="Dong N."/>
            <person name="Zeng Y."/>
            <person name="Cai C."/>
            <person name="Sun C."/>
            <person name="Lu J."/>
            <person name="Liu C."/>
            <person name="Zhou H."/>
            <person name="Sun Q."/>
            <person name="Shu L."/>
            <person name="Wang H."/>
            <person name="Wang Y."/>
            <person name="Wang S."/>
            <person name="Wu C."/>
            <person name="Chan E.W."/>
            <person name="Chen G."/>
            <person name="Shen Z."/>
            <person name="Chen S."/>
            <person name="Zhang R."/>
        </authorList>
    </citation>
    <scope>NUCLEOTIDE SEQUENCE</scope>
    <source>
        <strain evidence="1">R1692</strain>
    </source>
</reference>
<organism evidence="1 2">
    <name type="scientific">Sphingobacterium hotanense</name>
    <dbReference type="NCBI Taxonomy" id="649196"/>
    <lineage>
        <taxon>Bacteria</taxon>
        <taxon>Pseudomonadati</taxon>
        <taxon>Bacteroidota</taxon>
        <taxon>Sphingobacteriia</taxon>
        <taxon>Sphingobacteriales</taxon>
        <taxon>Sphingobacteriaceae</taxon>
        <taxon>Sphingobacterium</taxon>
    </lineage>
</organism>